<dbReference type="SUPFAM" id="SSF103473">
    <property type="entry name" value="MFS general substrate transporter"/>
    <property type="match status" value="1"/>
</dbReference>
<protein>
    <recommendedName>
        <fullName evidence="6">Major facilitator superfamily (MFS) profile domain-containing protein</fullName>
    </recommendedName>
</protein>
<dbReference type="Gene3D" id="1.20.1250.20">
    <property type="entry name" value="MFS general substrate transporter like domains"/>
    <property type="match status" value="1"/>
</dbReference>
<keyword evidence="2 5" id="KW-0812">Transmembrane</keyword>
<dbReference type="InterPro" id="IPR020846">
    <property type="entry name" value="MFS_dom"/>
</dbReference>
<feature type="transmembrane region" description="Helical" evidence="5">
    <location>
        <begin position="30"/>
        <end position="50"/>
    </location>
</feature>
<evidence type="ECO:0000256" key="5">
    <source>
        <dbReference type="SAM" id="Phobius"/>
    </source>
</evidence>
<evidence type="ECO:0000256" key="1">
    <source>
        <dbReference type="ARBA" id="ARBA00004651"/>
    </source>
</evidence>
<dbReference type="PROSITE" id="PS50850">
    <property type="entry name" value="MFS"/>
    <property type="match status" value="1"/>
</dbReference>
<keyword evidence="3 5" id="KW-1133">Transmembrane helix</keyword>
<dbReference type="InterPro" id="IPR036259">
    <property type="entry name" value="MFS_trans_sf"/>
</dbReference>
<feature type="transmembrane region" description="Helical" evidence="5">
    <location>
        <begin position="6"/>
        <end position="23"/>
    </location>
</feature>
<dbReference type="GO" id="GO:0022857">
    <property type="term" value="F:transmembrane transporter activity"/>
    <property type="evidence" value="ECO:0007669"/>
    <property type="project" value="InterPro"/>
</dbReference>
<comment type="subcellular location">
    <subcellularLocation>
        <location evidence="1">Cell membrane</location>
        <topology evidence="1">Multi-pass membrane protein</topology>
    </subcellularLocation>
</comment>
<dbReference type="GO" id="GO:0005886">
    <property type="term" value="C:plasma membrane"/>
    <property type="evidence" value="ECO:0007669"/>
    <property type="project" value="UniProtKB-SubCell"/>
</dbReference>
<evidence type="ECO:0000313" key="8">
    <source>
        <dbReference type="Proteomes" id="UP000286716"/>
    </source>
</evidence>
<organism evidence="7 8">
    <name type="scientific">Amycolatopsis balhimycina DSM 5908</name>
    <dbReference type="NCBI Taxonomy" id="1081091"/>
    <lineage>
        <taxon>Bacteria</taxon>
        <taxon>Bacillati</taxon>
        <taxon>Actinomycetota</taxon>
        <taxon>Actinomycetes</taxon>
        <taxon>Pseudonocardiales</taxon>
        <taxon>Pseudonocardiaceae</taxon>
        <taxon>Amycolatopsis</taxon>
    </lineage>
</organism>
<evidence type="ECO:0000259" key="6">
    <source>
        <dbReference type="PROSITE" id="PS50850"/>
    </source>
</evidence>
<name>A0A428W3V7_AMYBA</name>
<gene>
    <name evidence="7" type="ORF">DMA12_35505</name>
</gene>
<keyword evidence="4 5" id="KW-0472">Membrane</keyword>
<evidence type="ECO:0000256" key="2">
    <source>
        <dbReference type="ARBA" id="ARBA00022692"/>
    </source>
</evidence>
<evidence type="ECO:0000256" key="4">
    <source>
        <dbReference type="ARBA" id="ARBA00023136"/>
    </source>
</evidence>
<feature type="domain" description="Major facilitator superfamily (MFS) profile" evidence="6">
    <location>
        <begin position="1"/>
        <end position="118"/>
    </location>
</feature>
<accession>A0A428W3V7</accession>
<evidence type="ECO:0000313" key="7">
    <source>
        <dbReference type="EMBL" id="RSM37762.1"/>
    </source>
</evidence>
<dbReference type="Proteomes" id="UP000286716">
    <property type="component" value="Unassembled WGS sequence"/>
</dbReference>
<sequence>MAGRAFAGLGTGTTAGATVALILKLRERRGVVADVTAALAVLALVLGPVIGRLISEATGFRVVQLAAIPFLLLALVVNAVIGFVKRPVHPLPYGMPYPPAGSAGPPGFTGDPSQSGGA</sequence>
<keyword evidence="8" id="KW-1185">Reference proteome</keyword>
<evidence type="ECO:0000256" key="3">
    <source>
        <dbReference type="ARBA" id="ARBA00022989"/>
    </source>
</evidence>
<feature type="transmembrane region" description="Helical" evidence="5">
    <location>
        <begin position="62"/>
        <end position="84"/>
    </location>
</feature>
<dbReference type="EMBL" id="QHHU01000065">
    <property type="protein sequence ID" value="RSM37762.1"/>
    <property type="molecule type" value="Genomic_DNA"/>
</dbReference>
<dbReference type="AlphaFoldDB" id="A0A428W3V7"/>
<proteinExistence type="predicted"/>
<dbReference type="OrthoDB" id="4559127at2"/>
<reference evidence="7 8" key="1">
    <citation type="submission" date="2018-05" db="EMBL/GenBank/DDBJ databases">
        <title>Evolution of GPA BGCs.</title>
        <authorList>
            <person name="Waglechner N."/>
            <person name="Wright G.D."/>
        </authorList>
    </citation>
    <scope>NUCLEOTIDE SEQUENCE [LARGE SCALE GENOMIC DNA]</scope>
    <source>
        <strain evidence="7 8">DSM 5908</strain>
    </source>
</reference>
<comment type="caution">
    <text evidence="7">The sequence shown here is derived from an EMBL/GenBank/DDBJ whole genome shotgun (WGS) entry which is preliminary data.</text>
</comment>